<evidence type="ECO:0000256" key="6">
    <source>
        <dbReference type="SAM" id="MobiDB-lite"/>
    </source>
</evidence>
<dbReference type="InterPro" id="IPR001356">
    <property type="entry name" value="HD"/>
</dbReference>
<dbReference type="Proteomes" id="UP000269793">
    <property type="component" value="Chromosome V"/>
</dbReference>
<dbReference type="GO" id="GO:0043565">
    <property type="term" value="F:sequence-specific DNA binding"/>
    <property type="evidence" value="ECO:0007669"/>
    <property type="project" value="TreeGrafter"/>
</dbReference>
<evidence type="ECO:0000256" key="1">
    <source>
        <dbReference type="ARBA" id="ARBA00023015"/>
    </source>
</evidence>
<evidence type="ECO:0000313" key="8">
    <source>
        <dbReference type="EMBL" id="AYO43820.1"/>
    </source>
</evidence>
<keyword evidence="4 5" id="KW-0238">DNA-binding</keyword>
<protein>
    <submittedName>
        <fullName evidence="8">Homeobox-leucine zipper protein HOX20</fullName>
    </submittedName>
</protein>
<name>A0A3G2S7I4_MALR7</name>
<evidence type="ECO:0000313" key="9">
    <source>
        <dbReference type="Proteomes" id="UP000269793"/>
    </source>
</evidence>
<comment type="similarity">
    <text evidence="3">Belongs to the HD-ZIP homeobox family. Class I subfamily.</text>
</comment>
<dbReference type="InterPro" id="IPR009057">
    <property type="entry name" value="Homeodomain-like_sf"/>
</dbReference>
<evidence type="ECO:0000259" key="7">
    <source>
        <dbReference type="PROSITE" id="PS50071"/>
    </source>
</evidence>
<evidence type="ECO:0000256" key="3">
    <source>
        <dbReference type="ARBA" id="ARBA00025748"/>
    </source>
</evidence>
<gene>
    <name evidence="8" type="primary">HOX20</name>
    <name evidence="8" type="ORF">DNF11_2870</name>
</gene>
<dbReference type="PROSITE" id="PS50071">
    <property type="entry name" value="HOMEOBOX_2"/>
    <property type="match status" value="1"/>
</dbReference>
<sequence length="527" mass="57752">MRPELDFLDECLHTLRNLRTGHAPVLQSPVMDIPDAHLNLQHVCAQSFVAALRQRPVSNDVHDALVSMYERILEQLKHMYTEHFRDAQQRWGSARQRALPQIQRLFEVQCQMAACDMQNAILALVDEQLKLFAADANAPHESHRPHSAHAIAILERAFEHAPNITQAEKYKLAHATGLQPRQVTIWFQNRRNRRSHARRTTTLESDFVSPEPELLPSPPPPPRLEAPPPPFIREHSHDLKQEDNGIIKCEETVPTAIPEWSGTASTDSFAFEAPTRPINLSSSPMQLGSTAFSPSAIQAHTPAVVSSVVAPSPPTMATSAQATPASTAASVPIMPAAPPLSLDQLLDMDNARQCLVFSPLDSLPRLDFDDLRLDVTTIENCLGMPSAPGVSSLHVPPISASATRAAEVALAHSLNAPDELMGRAADEGWSLSEQITPVWNVPAEAHQRLHPDPAVRLDGVMLRRDSFAKLERQAPPPSAPLMTTSHYATSPLSMANAVTGARWNHDAIAPSLLTCDFSRIISSPLVP</sequence>
<evidence type="ECO:0000256" key="5">
    <source>
        <dbReference type="RuleBase" id="RU000682"/>
    </source>
</evidence>
<keyword evidence="4 5" id="KW-0371">Homeobox</keyword>
<keyword evidence="2" id="KW-0804">Transcription</keyword>
<dbReference type="AlphaFoldDB" id="A0A3G2S7I4"/>
<organism evidence="8 9">
    <name type="scientific">Malassezia restricta (strain ATCC 96810 / NBRC 103918 / CBS 7877)</name>
    <name type="common">Seborrheic dermatitis infection agent</name>
    <dbReference type="NCBI Taxonomy" id="425264"/>
    <lineage>
        <taxon>Eukaryota</taxon>
        <taxon>Fungi</taxon>
        <taxon>Dikarya</taxon>
        <taxon>Basidiomycota</taxon>
        <taxon>Ustilaginomycotina</taxon>
        <taxon>Malasseziomycetes</taxon>
        <taxon>Malasseziales</taxon>
        <taxon>Malasseziaceae</taxon>
        <taxon>Malassezia</taxon>
    </lineage>
</organism>
<dbReference type="GO" id="GO:0005634">
    <property type="term" value="C:nucleus"/>
    <property type="evidence" value="ECO:0007669"/>
    <property type="project" value="UniProtKB-SubCell"/>
</dbReference>
<dbReference type="SUPFAM" id="SSF46689">
    <property type="entry name" value="Homeodomain-like"/>
    <property type="match status" value="1"/>
</dbReference>
<dbReference type="InterPro" id="IPR045224">
    <property type="entry name" value="HDZip_class_I_plant"/>
</dbReference>
<dbReference type="PANTHER" id="PTHR24326:SF606">
    <property type="entry name" value="HOMEOBOX-LEUCINE ZIPPER PROTEIN ATHB-54"/>
    <property type="match status" value="1"/>
</dbReference>
<feature type="DNA-binding region" description="Homeobox" evidence="4">
    <location>
        <begin position="139"/>
        <end position="198"/>
    </location>
</feature>
<keyword evidence="4 5" id="KW-0539">Nucleus</keyword>
<keyword evidence="9" id="KW-1185">Reference proteome</keyword>
<dbReference type="GO" id="GO:0003700">
    <property type="term" value="F:DNA-binding transcription factor activity"/>
    <property type="evidence" value="ECO:0007669"/>
    <property type="project" value="InterPro"/>
</dbReference>
<feature type="compositionally biased region" description="Pro residues" evidence="6">
    <location>
        <begin position="213"/>
        <end position="227"/>
    </location>
</feature>
<dbReference type="STRING" id="425264.A0A3G2S7I4"/>
<reference evidence="8 9" key="1">
    <citation type="submission" date="2018-10" db="EMBL/GenBank/DDBJ databases">
        <title>Complete genome sequence of Malassezia restricta CBS 7877.</title>
        <authorList>
            <person name="Morand S.C."/>
            <person name="Bertignac M."/>
            <person name="Iltis A."/>
            <person name="Kolder I."/>
            <person name="Pirovano W."/>
            <person name="Jourdain R."/>
            <person name="Clavaud C."/>
        </authorList>
    </citation>
    <scope>NUCLEOTIDE SEQUENCE [LARGE SCALE GENOMIC DNA]</scope>
    <source>
        <strain evidence="8 9">CBS 7877</strain>
    </source>
</reference>
<proteinExistence type="inferred from homology"/>
<dbReference type="GO" id="GO:0045893">
    <property type="term" value="P:positive regulation of DNA-templated transcription"/>
    <property type="evidence" value="ECO:0007669"/>
    <property type="project" value="TreeGrafter"/>
</dbReference>
<evidence type="ECO:0000256" key="2">
    <source>
        <dbReference type="ARBA" id="ARBA00023163"/>
    </source>
</evidence>
<dbReference type="VEuPathDB" id="FungiDB:DNF11_2870"/>
<accession>A0A3G2S7I4</accession>
<dbReference type="OrthoDB" id="6159439at2759"/>
<comment type="subcellular location">
    <subcellularLocation>
        <location evidence="4 5">Nucleus</location>
    </subcellularLocation>
</comment>
<dbReference type="EMBL" id="CP033152">
    <property type="protein sequence ID" value="AYO43820.1"/>
    <property type="molecule type" value="Genomic_DNA"/>
</dbReference>
<keyword evidence="1" id="KW-0805">Transcription regulation</keyword>
<dbReference type="PANTHER" id="PTHR24326">
    <property type="entry name" value="HOMEOBOX-LEUCINE ZIPPER PROTEIN"/>
    <property type="match status" value="1"/>
</dbReference>
<dbReference type="CDD" id="cd00086">
    <property type="entry name" value="homeodomain"/>
    <property type="match status" value="1"/>
</dbReference>
<dbReference type="SMART" id="SM00389">
    <property type="entry name" value="HOX"/>
    <property type="match status" value="1"/>
</dbReference>
<feature type="region of interest" description="Disordered" evidence="6">
    <location>
        <begin position="191"/>
        <end position="227"/>
    </location>
</feature>
<dbReference type="Gene3D" id="1.10.10.60">
    <property type="entry name" value="Homeodomain-like"/>
    <property type="match status" value="1"/>
</dbReference>
<evidence type="ECO:0000256" key="4">
    <source>
        <dbReference type="PROSITE-ProRule" id="PRU00108"/>
    </source>
</evidence>
<dbReference type="Pfam" id="PF00046">
    <property type="entry name" value="Homeodomain"/>
    <property type="match status" value="1"/>
</dbReference>
<feature type="domain" description="Homeobox" evidence="7">
    <location>
        <begin position="137"/>
        <end position="197"/>
    </location>
</feature>